<keyword evidence="4" id="KW-1015">Disulfide bond</keyword>
<keyword evidence="7 9" id="KW-0624">Polysaccharide degradation</keyword>
<evidence type="ECO:0000256" key="6">
    <source>
        <dbReference type="ARBA" id="ARBA00023295"/>
    </source>
</evidence>
<proteinExistence type="inferred from homology"/>
<keyword evidence="3 9" id="KW-0136">Cellulose degradation</keyword>
<sequence>MSARRRHIAAGALAMIAALTLAGCSGGGGTGGEQAAPETIVPAAASEFWVDPASTAAKQVDEWRKQGRTADATELEKIARQPVARWIGSDGNTGDEVRGLVGQAKAAGRTPVLVAYNIPNRDCGLYSQGGASDEGAYKDWVGQFASGLGGTKTIVVLEPDALPQTLANCEGQGEQEGREALLADAVRTLSQAGGEVYIDAGNPGFVTDTGKLADGLRKSGVEQAAGFALNVSNFQDTEDVEAYGKRVSDQLGGARFVIDTSRNGNGSYDGPQQPTWCNPPGRALGTPPTRDTGDPRVAAFLWVKEPGDSDGECRGSPKAGEWMPDYALGLAKSARSS</sequence>
<dbReference type="Proteomes" id="UP001385809">
    <property type="component" value="Unassembled WGS sequence"/>
</dbReference>
<keyword evidence="2 9" id="KW-0378">Hydrolase</keyword>
<dbReference type="PIRSF" id="PIRSF001100">
    <property type="entry name" value="Beta_cellobiohydrolase"/>
    <property type="match status" value="1"/>
</dbReference>
<evidence type="ECO:0000313" key="11">
    <source>
        <dbReference type="EMBL" id="MEJ2870033.1"/>
    </source>
</evidence>
<dbReference type="EMBL" id="JBBEGN010000010">
    <property type="protein sequence ID" value="MEJ2870033.1"/>
    <property type="molecule type" value="Genomic_DNA"/>
</dbReference>
<feature type="region of interest" description="Disordered" evidence="10">
    <location>
        <begin position="261"/>
        <end position="295"/>
    </location>
</feature>
<evidence type="ECO:0000256" key="8">
    <source>
        <dbReference type="PROSITE-ProRule" id="PRU10057"/>
    </source>
</evidence>
<dbReference type="PANTHER" id="PTHR34876">
    <property type="match status" value="1"/>
</dbReference>
<evidence type="ECO:0000256" key="3">
    <source>
        <dbReference type="ARBA" id="ARBA00023001"/>
    </source>
</evidence>
<keyword evidence="12" id="KW-1185">Reference proteome</keyword>
<keyword evidence="6 9" id="KW-0326">Glycosidase</keyword>
<dbReference type="Gene3D" id="3.20.20.40">
    <property type="entry name" value="1, 4-beta cellobiohydrolase"/>
    <property type="match status" value="1"/>
</dbReference>
<evidence type="ECO:0000256" key="2">
    <source>
        <dbReference type="ARBA" id="ARBA00022801"/>
    </source>
</evidence>
<dbReference type="RefSeq" id="WP_337696602.1">
    <property type="nucleotide sequence ID" value="NZ_JBBEGN010000010.1"/>
</dbReference>
<accession>A0ABU8MRU4</accession>
<feature type="signal peptide" evidence="9">
    <location>
        <begin position="1"/>
        <end position="22"/>
    </location>
</feature>
<reference evidence="11 12" key="1">
    <citation type="submission" date="2024-03" db="EMBL/GenBank/DDBJ databases">
        <title>Actinomycetospora sp. OC33-EN08, a novel actinomycete isolated from wild orchid (Aerides multiflora).</title>
        <authorList>
            <person name="Suriyachadkun C."/>
        </authorList>
    </citation>
    <scope>NUCLEOTIDE SEQUENCE [LARGE SCALE GENOMIC DNA]</scope>
    <source>
        <strain evidence="11 12">OC33-EN08</strain>
    </source>
</reference>
<feature type="active site" description="Proton donor" evidence="8">
    <location>
        <position position="160"/>
    </location>
</feature>
<dbReference type="Pfam" id="PF01341">
    <property type="entry name" value="Glyco_hydro_6"/>
    <property type="match status" value="1"/>
</dbReference>
<feature type="compositionally biased region" description="Polar residues" evidence="10">
    <location>
        <begin position="261"/>
        <end position="276"/>
    </location>
</feature>
<keyword evidence="1 9" id="KW-0732">Signal</keyword>
<dbReference type="PANTHER" id="PTHR34876:SF4">
    <property type="entry name" value="1,4-BETA-D-GLUCAN CELLOBIOHYDROLASE C-RELATED"/>
    <property type="match status" value="1"/>
</dbReference>
<comment type="caution">
    <text evidence="11">The sequence shown here is derived from an EMBL/GenBank/DDBJ whole genome shotgun (WGS) entry which is preliminary data.</text>
</comment>
<organism evidence="11 12">
    <name type="scientific">Actinomycetospora aurantiaca</name>
    <dbReference type="NCBI Taxonomy" id="3129233"/>
    <lineage>
        <taxon>Bacteria</taxon>
        <taxon>Bacillati</taxon>
        <taxon>Actinomycetota</taxon>
        <taxon>Actinomycetes</taxon>
        <taxon>Pseudonocardiales</taxon>
        <taxon>Pseudonocardiaceae</taxon>
        <taxon>Actinomycetospora</taxon>
    </lineage>
</organism>
<keyword evidence="5 9" id="KW-0119">Carbohydrate metabolism</keyword>
<comment type="similarity">
    <text evidence="9">Belongs to the glycosyl hydrolase family 6.</text>
</comment>
<dbReference type="SUPFAM" id="SSF51989">
    <property type="entry name" value="Glycosyl hydrolases family 6, cellulases"/>
    <property type="match status" value="1"/>
</dbReference>
<dbReference type="PROSITE" id="PS00656">
    <property type="entry name" value="GLYCOSYL_HYDROL_F6_2"/>
    <property type="match status" value="1"/>
</dbReference>
<dbReference type="InterPro" id="IPR036434">
    <property type="entry name" value="Beta_cellobiohydrolase_sf"/>
</dbReference>
<evidence type="ECO:0000313" key="12">
    <source>
        <dbReference type="Proteomes" id="UP001385809"/>
    </source>
</evidence>
<gene>
    <name evidence="11" type="ORF">WCD74_19855</name>
</gene>
<feature type="chain" id="PRO_5044991621" description="Glucanase" evidence="9">
    <location>
        <begin position="23"/>
        <end position="337"/>
    </location>
</feature>
<dbReference type="PRINTS" id="PR00733">
    <property type="entry name" value="GLHYDRLASE6"/>
</dbReference>
<evidence type="ECO:0000256" key="7">
    <source>
        <dbReference type="ARBA" id="ARBA00023326"/>
    </source>
</evidence>
<name>A0ABU8MRU4_9PSEU</name>
<protein>
    <recommendedName>
        <fullName evidence="9">Glucanase</fullName>
        <ecNumber evidence="9">3.2.1.-</ecNumber>
    </recommendedName>
</protein>
<evidence type="ECO:0000256" key="4">
    <source>
        <dbReference type="ARBA" id="ARBA00023157"/>
    </source>
</evidence>
<evidence type="ECO:0000256" key="1">
    <source>
        <dbReference type="ARBA" id="ARBA00022729"/>
    </source>
</evidence>
<dbReference type="PROSITE" id="PS51257">
    <property type="entry name" value="PROKAR_LIPOPROTEIN"/>
    <property type="match status" value="1"/>
</dbReference>
<dbReference type="InterPro" id="IPR001524">
    <property type="entry name" value="Glyco_hydro_6_CS"/>
</dbReference>
<dbReference type="InterPro" id="IPR016288">
    <property type="entry name" value="Beta_cellobiohydrolase"/>
</dbReference>
<dbReference type="GO" id="GO:0016787">
    <property type="term" value="F:hydrolase activity"/>
    <property type="evidence" value="ECO:0007669"/>
    <property type="project" value="UniProtKB-KW"/>
</dbReference>
<evidence type="ECO:0000256" key="9">
    <source>
        <dbReference type="RuleBase" id="RU361186"/>
    </source>
</evidence>
<evidence type="ECO:0000256" key="10">
    <source>
        <dbReference type="SAM" id="MobiDB-lite"/>
    </source>
</evidence>
<dbReference type="EC" id="3.2.1.-" evidence="9"/>
<evidence type="ECO:0000256" key="5">
    <source>
        <dbReference type="ARBA" id="ARBA00023277"/>
    </source>
</evidence>